<protein>
    <submittedName>
        <fullName evidence="1">CLUMA_CG005053, isoform A</fullName>
    </submittedName>
</protein>
<dbReference type="EMBL" id="CVRI01000020">
    <property type="protein sequence ID" value="CRK91380.1"/>
    <property type="molecule type" value="Genomic_DNA"/>
</dbReference>
<reference evidence="1 2" key="1">
    <citation type="submission" date="2015-04" db="EMBL/GenBank/DDBJ databases">
        <authorList>
            <person name="Syromyatnikov M.Y."/>
            <person name="Popov V.N."/>
        </authorList>
    </citation>
    <scope>NUCLEOTIDE SEQUENCE [LARGE SCALE GENOMIC DNA]</scope>
</reference>
<evidence type="ECO:0000313" key="2">
    <source>
        <dbReference type="Proteomes" id="UP000183832"/>
    </source>
</evidence>
<gene>
    <name evidence="1" type="ORF">CLUMA_CG005053</name>
</gene>
<keyword evidence="2" id="KW-1185">Reference proteome</keyword>
<name>A0A1J1HVJ7_9DIPT</name>
<sequence length="87" mass="10114">MNEAIRDVLLNVSHEEHATKLRRFQLGALDSFEGDGRMNITNKLQLEMNMRICKSGATEAKKNFLRSIKNRTEQQLVEYLETNQMKS</sequence>
<dbReference type="Proteomes" id="UP000183832">
    <property type="component" value="Unassembled WGS sequence"/>
</dbReference>
<proteinExistence type="predicted"/>
<dbReference type="AlphaFoldDB" id="A0A1J1HVJ7"/>
<organism evidence="1 2">
    <name type="scientific">Clunio marinus</name>
    <dbReference type="NCBI Taxonomy" id="568069"/>
    <lineage>
        <taxon>Eukaryota</taxon>
        <taxon>Metazoa</taxon>
        <taxon>Ecdysozoa</taxon>
        <taxon>Arthropoda</taxon>
        <taxon>Hexapoda</taxon>
        <taxon>Insecta</taxon>
        <taxon>Pterygota</taxon>
        <taxon>Neoptera</taxon>
        <taxon>Endopterygota</taxon>
        <taxon>Diptera</taxon>
        <taxon>Nematocera</taxon>
        <taxon>Chironomoidea</taxon>
        <taxon>Chironomidae</taxon>
        <taxon>Clunio</taxon>
    </lineage>
</organism>
<accession>A0A1J1HVJ7</accession>
<evidence type="ECO:0000313" key="1">
    <source>
        <dbReference type="EMBL" id="CRK91380.1"/>
    </source>
</evidence>